<reference evidence="1" key="1">
    <citation type="submission" date="2020-11" db="EMBL/GenBank/DDBJ databases">
        <authorList>
            <person name="Tran Van P."/>
        </authorList>
    </citation>
    <scope>NUCLEOTIDE SEQUENCE</scope>
</reference>
<gene>
    <name evidence="1" type="ORF">TPSB3V08_LOCUS10916</name>
</gene>
<dbReference type="AlphaFoldDB" id="A0A7R9DK93"/>
<accession>A0A7R9DK93</accession>
<sequence length="92" mass="10294">MGMVVVMRSLCVSRGLPPSPKYPLSCSQLISLSQTGRQTLSVEFVHVAKGKEYLQMFMEKKGYVVDSEVTHSNNLANDFIFVKSTLRRALDP</sequence>
<proteinExistence type="predicted"/>
<protein>
    <submittedName>
        <fullName evidence="1">Uncharacterized protein</fullName>
    </submittedName>
</protein>
<name>A0A7R9DK93_TIMPO</name>
<dbReference type="EMBL" id="OD010751">
    <property type="protein sequence ID" value="CAD7416269.1"/>
    <property type="molecule type" value="Genomic_DNA"/>
</dbReference>
<organism evidence="1">
    <name type="scientific">Timema poppense</name>
    <name type="common">Walking stick</name>
    <dbReference type="NCBI Taxonomy" id="170557"/>
    <lineage>
        <taxon>Eukaryota</taxon>
        <taxon>Metazoa</taxon>
        <taxon>Ecdysozoa</taxon>
        <taxon>Arthropoda</taxon>
        <taxon>Hexapoda</taxon>
        <taxon>Insecta</taxon>
        <taxon>Pterygota</taxon>
        <taxon>Neoptera</taxon>
        <taxon>Polyneoptera</taxon>
        <taxon>Phasmatodea</taxon>
        <taxon>Timematodea</taxon>
        <taxon>Timematoidea</taxon>
        <taxon>Timematidae</taxon>
        <taxon>Timema</taxon>
    </lineage>
</organism>
<evidence type="ECO:0000313" key="1">
    <source>
        <dbReference type="EMBL" id="CAD7416269.1"/>
    </source>
</evidence>